<evidence type="ECO:0000256" key="5">
    <source>
        <dbReference type="SAM" id="Phobius"/>
    </source>
</evidence>
<comment type="caution">
    <text evidence="6">The sequence shown here is derived from an EMBL/GenBank/DDBJ whole genome shotgun (WGS) entry which is preliminary data.</text>
</comment>
<name>A0A9X1WJ62_9CORY</name>
<gene>
    <name evidence="6" type="ORF">MUN33_12570</name>
</gene>
<protein>
    <submittedName>
        <fullName evidence="6">Energy-coupling factor transporter transmembrane protein EcfT</fullName>
    </submittedName>
</protein>
<evidence type="ECO:0000256" key="3">
    <source>
        <dbReference type="ARBA" id="ARBA00022989"/>
    </source>
</evidence>
<feature type="transmembrane region" description="Helical" evidence="5">
    <location>
        <begin position="96"/>
        <end position="115"/>
    </location>
</feature>
<dbReference type="GO" id="GO:0005886">
    <property type="term" value="C:plasma membrane"/>
    <property type="evidence" value="ECO:0007669"/>
    <property type="project" value="TreeGrafter"/>
</dbReference>
<dbReference type="Pfam" id="PF02361">
    <property type="entry name" value="CbiQ"/>
    <property type="match status" value="1"/>
</dbReference>
<keyword evidence="7" id="KW-1185">Reference proteome</keyword>
<dbReference type="RefSeq" id="WP_244805258.1">
    <property type="nucleotide sequence ID" value="NZ_JALIEA010000017.1"/>
</dbReference>
<keyword evidence="2 5" id="KW-0812">Transmembrane</keyword>
<dbReference type="AlphaFoldDB" id="A0A9X1WJ62"/>
<keyword evidence="3 5" id="KW-1133">Transmembrane helix</keyword>
<sequence length="209" mass="22063">MISPSRVPLGVYFPGDSPLHRTTPGVKLAVLGVFLVVSAVTVATWVGGVISVGLVALAVLVGRIPPRLMARQLNGALPLLVFLGLMLWWRTDGHQAVTMVLVLFAAVSAALTLTLTTRVSELMDTFDRLLTPTARLGVPVDQVSLALTLAIRLIPLQVQAVNDVLDARRARGNPSVGLSLTAFGVPVIVRSILRARGIADALRARGAAD</sequence>
<feature type="transmembrane region" description="Helical" evidence="5">
    <location>
        <begin position="73"/>
        <end position="90"/>
    </location>
</feature>
<evidence type="ECO:0000256" key="1">
    <source>
        <dbReference type="ARBA" id="ARBA00004141"/>
    </source>
</evidence>
<evidence type="ECO:0000256" key="2">
    <source>
        <dbReference type="ARBA" id="ARBA00022692"/>
    </source>
</evidence>
<dbReference type="EMBL" id="JALIEA010000017">
    <property type="protein sequence ID" value="MCJ7859536.1"/>
    <property type="molecule type" value="Genomic_DNA"/>
</dbReference>
<dbReference type="PANTHER" id="PTHR33514">
    <property type="entry name" value="PROTEIN ABCI12, CHLOROPLASTIC"/>
    <property type="match status" value="1"/>
</dbReference>
<feature type="transmembrane region" description="Helical" evidence="5">
    <location>
        <begin position="28"/>
        <end position="61"/>
    </location>
</feature>
<reference evidence="6" key="1">
    <citation type="submission" date="2022-04" db="EMBL/GenBank/DDBJ databases">
        <title>Corynebacterium kalidii LD5P10.</title>
        <authorList>
            <person name="Sun J.Q."/>
        </authorList>
    </citation>
    <scope>NUCLEOTIDE SEQUENCE</scope>
    <source>
        <strain evidence="6">LD5P10</strain>
    </source>
</reference>
<evidence type="ECO:0000256" key="4">
    <source>
        <dbReference type="ARBA" id="ARBA00023136"/>
    </source>
</evidence>
<accession>A0A9X1WJ62</accession>
<dbReference type="Proteomes" id="UP001139207">
    <property type="component" value="Unassembled WGS sequence"/>
</dbReference>
<evidence type="ECO:0000313" key="6">
    <source>
        <dbReference type="EMBL" id="MCJ7859536.1"/>
    </source>
</evidence>
<proteinExistence type="predicted"/>
<organism evidence="6 7">
    <name type="scientific">Corynebacterium kalidii</name>
    <dbReference type="NCBI Taxonomy" id="2931982"/>
    <lineage>
        <taxon>Bacteria</taxon>
        <taxon>Bacillati</taxon>
        <taxon>Actinomycetota</taxon>
        <taxon>Actinomycetes</taxon>
        <taxon>Mycobacteriales</taxon>
        <taxon>Corynebacteriaceae</taxon>
        <taxon>Corynebacterium</taxon>
    </lineage>
</organism>
<comment type="subcellular location">
    <subcellularLocation>
        <location evidence="1">Membrane</location>
        <topology evidence="1">Multi-pass membrane protein</topology>
    </subcellularLocation>
</comment>
<evidence type="ECO:0000313" key="7">
    <source>
        <dbReference type="Proteomes" id="UP001139207"/>
    </source>
</evidence>
<dbReference type="CDD" id="cd16914">
    <property type="entry name" value="EcfT"/>
    <property type="match status" value="1"/>
</dbReference>
<dbReference type="PANTHER" id="PTHR33514:SF13">
    <property type="entry name" value="PROTEIN ABCI12, CHLOROPLASTIC"/>
    <property type="match status" value="1"/>
</dbReference>
<dbReference type="InterPro" id="IPR003339">
    <property type="entry name" value="ABC/ECF_trnsptr_transmembrane"/>
</dbReference>
<keyword evidence="4 5" id="KW-0472">Membrane</keyword>